<dbReference type="InterPro" id="IPR005079">
    <property type="entry name" value="Peptidase_C45_hydrolase"/>
</dbReference>
<dbReference type="STRING" id="1045773.SAMN05216555_104160"/>
<evidence type="ECO:0000313" key="2">
    <source>
        <dbReference type="EMBL" id="SDI75848.1"/>
    </source>
</evidence>
<dbReference type="GO" id="GO:0016746">
    <property type="term" value="F:acyltransferase activity"/>
    <property type="evidence" value="ECO:0007669"/>
    <property type="project" value="UniProtKB-KW"/>
</dbReference>
<keyword evidence="3" id="KW-1185">Reference proteome</keyword>
<dbReference type="InterPro" id="IPR047801">
    <property type="entry name" value="Peptidase_C45"/>
</dbReference>
<dbReference type="PANTHER" id="PTHR34180">
    <property type="entry name" value="PEPTIDASE C45"/>
    <property type="match status" value="1"/>
</dbReference>
<feature type="domain" description="Peptidase C45 hydrolase" evidence="1">
    <location>
        <begin position="121"/>
        <end position="282"/>
    </location>
</feature>
<dbReference type="Proteomes" id="UP000182130">
    <property type="component" value="Unassembled WGS sequence"/>
</dbReference>
<gene>
    <name evidence="2" type="ORF">SAMN05216555_104160</name>
</gene>
<accession>A0A1G8N6N3</accession>
<dbReference type="RefSeq" id="WP_074587914.1">
    <property type="nucleotide sequence ID" value="NZ_FNEI01000004.1"/>
</dbReference>
<dbReference type="Pfam" id="PF03417">
    <property type="entry name" value="AAT"/>
    <property type="match status" value="1"/>
</dbReference>
<dbReference type="PANTHER" id="PTHR34180:SF1">
    <property type="entry name" value="BETA-ALANYL-DOPAMINE_CARCININE HYDROLASE"/>
    <property type="match status" value="1"/>
</dbReference>
<protein>
    <submittedName>
        <fullName evidence="2">Isopenicillin-N N-acyltransferase like protein</fullName>
    </submittedName>
</protein>
<reference evidence="3" key="1">
    <citation type="submission" date="2016-10" db="EMBL/GenBank/DDBJ databases">
        <authorList>
            <person name="Varghese N."/>
            <person name="Submissions S."/>
        </authorList>
    </citation>
    <scope>NUCLEOTIDE SEQUENCE [LARGE SCALE GENOMIC DNA]</scope>
    <source>
        <strain evidence="3">CGMCC 1.10783</strain>
    </source>
</reference>
<name>A0A1G8N6N3_9MICC</name>
<dbReference type="Gene3D" id="3.60.60.10">
    <property type="entry name" value="Penicillin V Acylase, Chain A"/>
    <property type="match status" value="1"/>
</dbReference>
<dbReference type="AlphaFoldDB" id="A0A1G8N6N3"/>
<evidence type="ECO:0000259" key="1">
    <source>
        <dbReference type="Pfam" id="PF03417"/>
    </source>
</evidence>
<organism evidence="2 3">
    <name type="scientific">Arthrobacter cupressi</name>
    <dbReference type="NCBI Taxonomy" id="1045773"/>
    <lineage>
        <taxon>Bacteria</taxon>
        <taxon>Bacillati</taxon>
        <taxon>Actinomycetota</taxon>
        <taxon>Actinomycetes</taxon>
        <taxon>Micrococcales</taxon>
        <taxon>Micrococcaceae</taxon>
        <taxon>Arthrobacter</taxon>
    </lineage>
</organism>
<keyword evidence="2" id="KW-0808">Transferase</keyword>
<keyword evidence="2" id="KW-0012">Acyltransferase</keyword>
<dbReference type="InterPro" id="IPR047794">
    <property type="entry name" value="C45_proenzyme-like"/>
</dbReference>
<dbReference type="Gene3D" id="1.10.10.2120">
    <property type="match status" value="1"/>
</dbReference>
<sequence>MKNPTIRTVIALDSPDPYERGKQRGAALGAELLGGLDTYFRLFRTVGLREATVRSNAERLLDVVASWSPRLAAEMSGTADGAGVETWQIAALNGRTEILSQALGARPGECSTIGRAGSHVFGVQTWDWHEELDPYWHLQSVAGPARSFVGLTEHGMLGKIGMNDAGVSVFLNILGHRDDRPAGVPVHLIAAEVLANASSVADAVDIVCSAGATTSTALTLMDESSAVTAEIGPGAAVLIQPENGTLAHTNHFLDPGLAAGEKPGLYDPDSQQRLALVQSRLALLDGRPLPDSVEEIVPFLYSGPGEPGLCCIPAPDAEFGRRWATLATITMENRKREMRVANGTPLDAQGQEWLALTPPVG</sequence>
<dbReference type="OrthoDB" id="8109453at2"/>
<evidence type="ECO:0000313" key="3">
    <source>
        <dbReference type="Proteomes" id="UP000182130"/>
    </source>
</evidence>
<dbReference type="EMBL" id="FNEI01000004">
    <property type="protein sequence ID" value="SDI75848.1"/>
    <property type="molecule type" value="Genomic_DNA"/>
</dbReference>
<dbReference type="NCBIfam" id="NF040521">
    <property type="entry name" value="C45_proenzyme"/>
    <property type="match status" value="1"/>
</dbReference>
<proteinExistence type="predicted"/>